<dbReference type="EMBL" id="JAGPXC010000006">
    <property type="protein sequence ID" value="KAH6651576.1"/>
    <property type="molecule type" value="Genomic_DNA"/>
</dbReference>
<dbReference type="OrthoDB" id="3045089at2759"/>
<evidence type="ECO:0000259" key="1">
    <source>
        <dbReference type="Pfam" id="PF22893"/>
    </source>
</evidence>
<sequence>MSSFTYGSFGDIITTAQLAWQLAQALSDSHGSSRRLKDLVNELTQLYSAIRKLTDFWQSRAQSLELEDLADIAKPAVTECRDAIETFLQNQIKRYGKSLLQAHGTRKSFIDKLKRIKWHTFETQRVEELREKLRRNKETLDIVHNLAQSLRPFLSNGCKLLFSVLIQAVNSAREEQNAALVQKRLADLATANTKSRMLVHEQLNEVMGALRDHTRNVVQIDQKLDITLSEFRAANTQVSSLVPRIYSTLSLYNQDTAFIEDSLGYRIPIYLATNPSWTTIRSIMQDQFRHRPGTNLVSGNKYVLQDASTGRDLQPDVEFHKMVRAGQTLSMTMIFPGNWSQSGNLEGNLENDRDNVCPKCLHPQAVNNTDMDITCGNAQCGFIYRRIQDFSNTSDDQLDVWLKQNDTHAIQDEEPLPLVTDSLSEDAQNIVAERYDLNGPEVFKRVRFITRWEDLEESRKGFSCTVGGIGFWRASHEGWCGMAYLQVLVLVMVQIREMKLIASRENTLHTKMKMCLYFAGCDKRNSIPVLVVFAESAVQRKRVRKVLGRLSAFTDSRLRLLVVDPVEFLADKARWERIKLRKTTLLSHEAKRVVQGITNRRNAG</sequence>
<accession>A0A9P8UG81</accession>
<dbReference type="PANTHER" id="PTHR38886">
    <property type="entry name" value="SESA DOMAIN-CONTAINING PROTEIN"/>
    <property type="match status" value="1"/>
</dbReference>
<dbReference type="Proteomes" id="UP000758603">
    <property type="component" value="Unassembled WGS sequence"/>
</dbReference>
<dbReference type="GeneID" id="70132105"/>
<reference evidence="2" key="1">
    <citation type="journal article" date="2021" name="Nat. Commun.">
        <title>Genetic determinants of endophytism in the Arabidopsis root mycobiome.</title>
        <authorList>
            <person name="Mesny F."/>
            <person name="Miyauchi S."/>
            <person name="Thiergart T."/>
            <person name="Pickel B."/>
            <person name="Atanasova L."/>
            <person name="Karlsson M."/>
            <person name="Huettel B."/>
            <person name="Barry K.W."/>
            <person name="Haridas S."/>
            <person name="Chen C."/>
            <person name="Bauer D."/>
            <person name="Andreopoulos W."/>
            <person name="Pangilinan J."/>
            <person name="LaButti K."/>
            <person name="Riley R."/>
            <person name="Lipzen A."/>
            <person name="Clum A."/>
            <person name="Drula E."/>
            <person name="Henrissat B."/>
            <person name="Kohler A."/>
            <person name="Grigoriev I.V."/>
            <person name="Martin F.M."/>
            <person name="Hacquard S."/>
        </authorList>
    </citation>
    <scope>NUCLEOTIDE SEQUENCE</scope>
    <source>
        <strain evidence="2">MPI-SDFR-AT-0073</strain>
    </source>
</reference>
<comment type="caution">
    <text evidence="2">The sequence shown here is derived from an EMBL/GenBank/DDBJ whole genome shotgun (WGS) entry which is preliminary data.</text>
</comment>
<gene>
    <name evidence="2" type="ORF">BKA67DRAFT_571269</name>
</gene>
<protein>
    <recommendedName>
        <fullName evidence="1">Ubiquitin-like domain-containing protein</fullName>
    </recommendedName>
</protein>
<keyword evidence="3" id="KW-1185">Reference proteome</keyword>
<feature type="domain" description="Ubiquitin-like" evidence="1">
    <location>
        <begin position="254"/>
        <end position="335"/>
    </location>
</feature>
<dbReference type="InterPro" id="IPR054464">
    <property type="entry name" value="ULD_fung"/>
</dbReference>
<dbReference type="RefSeq" id="XP_045955854.1">
    <property type="nucleotide sequence ID" value="XM_046103213.1"/>
</dbReference>
<dbReference type="Pfam" id="PF22893">
    <property type="entry name" value="ULD_2"/>
    <property type="match status" value="1"/>
</dbReference>
<proteinExistence type="predicted"/>
<organism evidence="2 3">
    <name type="scientific">Truncatella angustata</name>
    <dbReference type="NCBI Taxonomy" id="152316"/>
    <lineage>
        <taxon>Eukaryota</taxon>
        <taxon>Fungi</taxon>
        <taxon>Dikarya</taxon>
        <taxon>Ascomycota</taxon>
        <taxon>Pezizomycotina</taxon>
        <taxon>Sordariomycetes</taxon>
        <taxon>Xylariomycetidae</taxon>
        <taxon>Amphisphaeriales</taxon>
        <taxon>Sporocadaceae</taxon>
        <taxon>Truncatella</taxon>
    </lineage>
</organism>
<evidence type="ECO:0000313" key="2">
    <source>
        <dbReference type="EMBL" id="KAH6651576.1"/>
    </source>
</evidence>
<dbReference type="AlphaFoldDB" id="A0A9P8UG81"/>
<evidence type="ECO:0000313" key="3">
    <source>
        <dbReference type="Proteomes" id="UP000758603"/>
    </source>
</evidence>
<name>A0A9P8UG81_9PEZI</name>
<dbReference type="PANTHER" id="PTHR38886:SF1">
    <property type="entry name" value="NACHT-NTPASE AND P-LOOP NTPASES N-TERMINAL DOMAIN-CONTAINING PROTEIN"/>
    <property type="match status" value="1"/>
</dbReference>